<organism evidence="6">
    <name type="scientific">marine sediment metagenome</name>
    <dbReference type="NCBI Taxonomy" id="412755"/>
    <lineage>
        <taxon>unclassified sequences</taxon>
        <taxon>metagenomes</taxon>
        <taxon>ecological metagenomes</taxon>
    </lineage>
</organism>
<evidence type="ECO:0000256" key="1">
    <source>
        <dbReference type="ARBA" id="ARBA00007074"/>
    </source>
</evidence>
<dbReference type="GO" id="GO:0006508">
    <property type="term" value="P:proteolysis"/>
    <property type="evidence" value="ECO:0007669"/>
    <property type="project" value="UniProtKB-KW"/>
</dbReference>
<evidence type="ECO:0000259" key="5">
    <source>
        <dbReference type="PROSITE" id="PS51935"/>
    </source>
</evidence>
<dbReference type="PANTHER" id="PTHR47053">
    <property type="entry name" value="MUREIN DD-ENDOPEPTIDASE MEPH-RELATED"/>
    <property type="match status" value="1"/>
</dbReference>
<dbReference type="InterPro" id="IPR000064">
    <property type="entry name" value="NLP_P60_dom"/>
</dbReference>
<reference evidence="6" key="1">
    <citation type="journal article" date="2015" name="Nature">
        <title>Complex archaea that bridge the gap between prokaryotes and eukaryotes.</title>
        <authorList>
            <person name="Spang A."/>
            <person name="Saw J.H."/>
            <person name="Jorgensen S.L."/>
            <person name="Zaremba-Niedzwiedzka K."/>
            <person name="Martijn J."/>
            <person name="Lind A.E."/>
            <person name="van Eijk R."/>
            <person name="Schleper C."/>
            <person name="Guy L."/>
            <person name="Ettema T.J."/>
        </authorList>
    </citation>
    <scope>NUCLEOTIDE SEQUENCE</scope>
</reference>
<evidence type="ECO:0000313" key="6">
    <source>
        <dbReference type="EMBL" id="KKN47477.1"/>
    </source>
</evidence>
<comment type="caution">
    <text evidence="6">The sequence shown here is derived from an EMBL/GenBank/DDBJ whole genome shotgun (WGS) entry which is preliminary data.</text>
</comment>
<dbReference type="PANTHER" id="PTHR47053:SF1">
    <property type="entry name" value="MUREIN DD-ENDOPEPTIDASE MEPH-RELATED"/>
    <property type="match status" value="1"/>
</dbReference>
<dbReference type="GO" id="GO:0008234">
    <property type="term" value="F:cysteine-type peptidase activity"/>
    <property type="evidence" value="ECO:0007669"/>
    <property type="project" value="UniProtKB-KW"/>
</dbReference>
<dbReference type="Gene3D" id="3.90.1720.10">
    <property type="entry name" value="endopeptidase domain like (from Nostoc punctiforme)"/>
    <property type="match status" value="1"/>
</dbReference>
<dbReference type="EMBL" id="LAZR01001274">
    <property type="protein sequence ID" value="KKN47477.1"/>
    <property type="molecule type" value="Genomic_DNA"/>
</dbReference>
<feature type="domain" description="NlpC/P60" evidence="5">
    <location>
        <begin position="45"/>
        <end position="166"/>
    </location>
</feature>
<keyword evidence="4" id="KW-0788">Thiol protease</keyword>
<keyword evidence="3" id="KW-0378">Hydrolase</keyword>
<comment type="similarity">
    <text evidence="1">Belongs to the peptidase C40 family.</text>
</comment>
<keyword evidence="2" id="KW-0645">Protease</keyword>
<evidence type="ECO:0000256" key="3">
    <source>
        <dbReference type="ARBA" id="ARBA00022801"/>
    </source>
</evidence>
<evidence type="ECO:0000256" key="2">
    <source>
        <dbReference type="ARBA" id="ARBA00022670"/>
    </source>
</evidence>
<proteinExistence type="inferred from homology"/>
<dbReference type="Pfam" id="PF00877">
    <property type="entry name" value="NLPC_P60"/>
    <property type="match status" value="1"/>
</dbReference>
<accession>A0A0F9RDA0</accession>
<gene>
    <name evidence="6" type="ORF">LCGC14_0662400</name>
</gene>
<protein>
    <recommendedName>
        <fullName evidence="5">NlpC/P60 domain-containing protein</fullName>
    </recommendedName>
</protein>
<dbReference type="SUPFAM" id="SSF54001">
    <property type="entry name" value="Cysteine proteinases"/>
    <property type="match status" value="1"/>
</dbReference>
<dbReference type="InterPro" id="IPR038765">
    <property type="entry name" value="Papain-like_cys_pep_sf"/>
</dbReference>
<dbReference type="InterPro" id="IPR051202">
    <property type="entry name" value="Peptidase_C40"/>
</dbReference>
<name>A0A0F9RDA0_9ZZZZ</name>
<dbReference type="AlphaFoldDB" id="A0A0F9RDA0"/>
<sequence>MAQSFNYVLVLVFSALVLGGCASNQRLQPSAAARQYSPVEFAPGSEKAEKLWQAFQRYQGVPYQYGGTTASGFDCSGFIMTAYREGLGQRLPRTTSQMLRYGDVVQPGDVKPGDIVFFRIAGKDQHAGIYMGGNRFIHASTSAGVTMSELNGYYWRDRLSGARRFE</sequence>
<evidence type="ECO:0000256" key="4">
    <source>
        <dbReference type="ARBA" id="ARBA00022807"/>
    </source>
</evidence>
<dbReference type="PROSITE" id="PS51935">
    <property type="entry name" value="NLPC_P60"/>
    <property type="match status" value="1"/>
</dbReference>